<keyword evidence="4" id="KW-1185">Reference proteome</keyword>
<sequence>MADGQDPFTGWMTVGADGRITGIGPGEPPSREGTVLDATGKIIAPGFVSAHSHLHTSGLRGLATAETLYPWVRANNDLLLGVGAEDMYWLALHGCLDFIGNGITSAYNFAQNRVLWMYDQVTGRDEPARIHSEDFLTRQFDAAADSGLRVYTAIRLDDEVFGPQAALDNFGLMSADVRDRMPDDAQLGISVYGAVQWSGSPDTAVLESRAMELFGVVNQAHFVETAENLAAQQAKFDWYAEAGALGPGMLFGHFVHPTDAMIDAVAATGSAVVWQPTSNGRLGSGLADIVRYRDRGIPIGMGLDDQSCTDISDPFQNMRIGMYAIRARYSRAEVLMPREVLRMHTLGSAEVLAVADRVGSLETGKLADFLVVDPARPDTGPMWDEYACYVMACGLRNLKQVYLGGALVSEEGRSLHPRADEAGRELRSRLVRAASDRGLPPPVATGW</sequence>
<dbReference type="SUPFAM" id="SSF51338">
    <property type="entry name" value="Composite domain of metallo-dependent hydrolases"/>
    <property type="match status" value="1"/>
</dbReference>
<evidence type="ECO:0000313" key="4">
    <source>
        <dbReference type="Proteomes" id="UP000305778"/>
    </source>
</evidence>
<organism evidence="3 4">
    <name type="scientific">Actinacidiphila oryziradicis</name>
    <dbReference type="NCBI Taxonomy" id="2571141"/>
    <lineage>
        <taxon>Bacteria</taxon>
        <taxon>Bacillati</taxon>
        <taxon>Actinomycetota</taxon>
        <taxon>Actinomycetes</taxon>
        <taxon>Kitasatosporales</taxon>
        <taxon>Streptomycetaceae</taxon>
        <taxon>Actinacidiphila</taxon>
    </lineage>
</organism>
<dbReference type="EMBL" id="SUMC01000049">
    <property type="protein sequence ID" value="TKA04718.1"/>
    <property type="molecule type" value="Genomic_DNA"/>
</dbReference>
<keyword evidence="1" id="KW-0378">Hydrolase</keyword>
<dbReference type="Pfam" id="PF01979">
    <property type="entry name" value="Amidohydro_1"/>
    <property type="match status" value="1"/>
</dbReference>
<dbReference type="OrthoDB" id="3189065at2"/>
<name>A0A4U0S8H2_9ACTN</name>
<dbReference type="AlphaFoldDB" id="A0A4U0S8H2"/>
<protein>
    <submittedName>
        <fullName evidence="3">Cytosine deaminase</fullName>
    </submittedName>
</protein>
<dbReference type="InterPro" id="IPR032466">
    <property type="entry name" value="Metal_Hydrolase"/>
</dbReference>
<comment type="caution">
    <text evidence="3">The sequence shown here is derived from an EMBL/GenBank/DDBJ whole genome shotgun (WGS) entry which is preliminary data.</text>
</comment>
<reference evidence="3 4" key="1">
    <citation type="submission" date="2019-04" db="EMBL/GenBank/DDBJ databases">
        <title>Streptomyces oryziradicis sp. nov., a novel actinomycete isolated from rhizosphere soil of rice (Oryza sativa L.).</title>
        <authorList>
            <person name="Li C."/>
        </authorList>
    </citation>
    <scope>NUCLEOTIDE SEQUENCE [LARGE SCALE GENOMIC DNA]</scope>
    <source>
        <strain evidence="3 4">NEAU-C40</strain>
    </source>
</reference>
<dbReference type="InterPro" id="IPR011059">
    <property type="entry name" value="Metal-dep_hydrolase_composite"/>
</dbReference>
<dbReference type="Proteomes" id="UP000305778">
    <property type="component" value="Unassembled WGS sequence"/>
</dbReference>
<dbReference type="GO" id="GO:0016810">
    <property type="term" value="F:hydrolase activity, acting on carbon-nitrogen (but not peptide) bonds"/>
    <property type="evidence" value="ECO:0007669"/>
    <property type="project" value="InterPro"/>
</dbReference>
<gene>
    <name evidence="3" type="ORF">FCI23_35090</name>
</gene>
<dbReference type="Gene3D" id="2.30.40.10">
    <property type="entry name" value="Urease, subunit C, domain 1"/>
    <property type="match status" value="1"/>
</dbReference>
<proteinExistence type="predicted"/>
<evidence type="ECO:0000313" key="3">
    <source>
        <dbReference type="EMBL" id="TKA04718.1"/>
    </source>
</evidence>
<accession>A0A4U0S8H2</accession>
<dbReference type="Gene3D" id="3.20.20.140">
    <property type="entry name" value="Metal-dependent hydrolases"/>
    <property type="match status" value="1"/>
</dbReference>
<dbReference type="PANTHER" id="PTHR43794">
    <property type="entry name" value="AMINOHYDROLASE SSNA-RELATED"/>
    <property type="match status" value="1"/>
</dbReference>
<dbReference type="InterPro" id="IPR006680">
    <property type="entry name" value="Amidohydro-rel"/>
</dbReference>
<evidence type="ECO:0000259" key="2">
    <source>
        <dbReference type="Pfam" id="PF01979"/>
    </source>
</evidence>
<dbReference type="InterPro" id="IPR050287">
    <property type="entry name" value="MTA/SAH_deaminase"/>
</dbReference>
<evidence type="ECO:0000256" key="1">
    <source>
        <dbReference type="ARBA" id="ARBA00022801"/>
    </source>
</evidence>
<dbReference type="SUPFAM" id="SSF51556">
    <property type="entry name" value="Metallo-dependent hydrolases"/>
    <property type="match status" value="1"/>
</dbReference>
<dbReference type="PANTHER" id="PTHR43794:SF11">
    <property type="entry name" value="AMIDOHYDROLASE-RELATED DOMAIN-CONTAINING PROTEIN"/>
    <property type="match status" value="1"/>
</dbReference>
<feature type="domain" description="Amidohydrolase-related" evidence="2">
    <location>
        <begin position="42"/>
        <end position="386"/>
    </location>
</feature>